<evidence type="ECO:0000259" key="1">
    <source>
        <dbReference type="Pfam" id="PF05050"/>
    </source>
</evidence>
<dbReference type="SUPFAM" id="SSF53335">
    <property type="entry name" value="S-adenosyl-L-methionine-dependent methyltransferases"/>
    <property type="match status" value="1"/>
</dbReference>
<name>A0A381X478_9ZZZZ</name>
<dbReference type="Gene3D" id="3.40.50.150">
    <property type="entry name" value="Vaccinia Virus protein VP39"/>
    <property type="match status" value="1"/>
</dbReference>
<evidence type="ECO:0000313" key="2">
    <source>
        <dbReference type="EMBL" id="SVA58997.1"/>
    </source>
</evidence>
<feature type="domain" description="Methyltransferase FkbM" evidence="1">
    <location>
        <begin position="36"/>
        <end position="150"/>
    </location>
</feature>
<dbReference type="InterPro" id="IPR006342">
    <property type="entry name" value="FkbM_mtfrase"/>
</dbReference>
<reference evidence="2" key="1">
    <citation type="submission" date="2018-05" db="EMBL/GenBank/DDBJ databases">
        <authorList>
            <person name="Lanie J.A."/>
            <person name="Ng W.-L."/>
            <person name="Kazmierczak K.M."/>
            <person name="Andrzejewski T.M."/>
            <person name="Davidsen T.M."/>
            <person name="Wayne K.J."/>
            <person name="Tettelin H."/>
            <person name="Glass J.I."/>
            <person name="Rusch D."/>
            <person name="Podicherti R."/>
            <person name="Tsui H.-C.T."/>
            <person name="Winkler M.E."/>
        </authorList>
    </citation>
    <scope>NUCLEOTIDE SEQUENCE</scope>
</reference>
<dbReference type="EMBL" id="UINC01013696">
    <property type="protein sequence ID" value="SVA58997.1"/>
    <property type="molecule type" value="Genomic_DNA"/>
</dbReference>
<dbReference type="AlphaFoldDB" id="A0A381X478"/>
<organism evidence="2">
    <name type="scientific">marine metagenome</name>
    <dbReference type="NCBI Taxonomy" id="408172"/>
    <lineage>
        <taxon>unclassified sequences</taxon>
        <taxon>metagenomes</taxon>
        <taxon>ecological metagenomes</taxon>
    </lineage>
</organism>
<dbReference type="NCBIfam" id="TIGR01444">
    <property type="entry name" value="fkbM_fam"/>
    <property type="match status" value="1"/>
</dbReference>
<sequence length="205" mass="24130">MHRREHREMIRKWRDDGGDQRFRFDYKLGRHSLVMDLGGYQGQWASDLYSRYRCRILIFEPISSFSSQIAGRFRENEDIQVFTCGLGATSRTETIYLHGAGSSTFRKRSHAENIQITDVGEWLTQNGIDSVQLMKINIEGGEFELLERLIETQLIGCIENIQVQFHNVALNSSSRMESIQQSMARTHRPIYQYRFVWENWERVSK</sequence>
<protein>
    <recommendedName>
        <fullName evidence="1">Methyltransferase FkbM domain-containing protein</fullName>
    </recommendedName>
</protein>
<accession>A0A381X478</accession>
<dbReference type="InterPro" id="IPR029063">
    <property type="entry name" value="SAM-dependent_MTases_sf"/>
</dbReference>
<gene>
    <name evidence="2" type="ORF">METZ01_LOCUS111851</name>
</gene>
<dbReference type="Pfam" id="PF05050">
    <property type="entry name" value="Methyltransf_21"/>
    <property type="match status" value="1"/>
</dbReference>
<proteinExistence type="predicted"/>